<proteinExistence type="predicted"/>
<accession>Q47YF5</accession>
<dbReference type="KEGG" id="cps:CPS_3491"/>
<dbReference type="EMBL" id="CP000083">
    <property type="protein sequence ID" value="AAZ25613.1"/>
    <property type="molecule type" value="Genomic_DNA"/>
</dbReference>
<reference evidence="1" key="1">
    <citation type="journal article" date="2005" name="Proc. Natl. Acad. Sci. U.S.A.">
        <title>The psychrophilic lifestyle as revealed by the genome sequence of Colwellia psychrerythraea 34H through genomic and proteomic analyses.</title>
        <authorList>
            <person name="Methe B.A."/>
            <person name="Nelson K.E."/>
            <person name="Deming J.W."/>
            <person name="Momen B."/>
            <person name="Melamud E."/>
            <person name="Zhang X."/>
            <person name="Moult J."/>
            <person name="Madupu R."/>
            <person name="Nelson W.C."/>
            <person name="Dodson R.J."/>
            <person name="Brinkac L.M."/>
            <person name="Daugherty S.C."/>
            <person name="Durkin A.S."/>
            <person name="DeBoy R.T."/>
            <person name="Kolonay J.F."/>
            <person name="Sullivan S.A."/>
            <person name="Zhou L."/>
            <person name="Davidsen T.M."/>
            <person name="Wu M."/>
            <person name="Huston A.L."/>
            <person name="Lewis M."/>
            <person name="Weaver B."/>
            <person name="Weidman J.F."/>
            <person name="Khouri H."/>
            <person name="Utterback T.R."/>
            <person name="Feldblyum T.V."/>
            <person name="Fraser C.M."/>
        </authorList>
    </citation>
    <scope>NUCLEOTIDE SEQUENCE [LARGE SCALE GENOMIC DNA]</scope>
    <source>
        <strain evidence="1">34H</strain>
    </source>
</reference>
<protein>
    <submittedName>
        <fullName evidence="1">Uncharacterized protein</fullName>
    </submittedName>
</protein>
<dbReference type="STRING" id="167879.CPS_3491"/>
<dbReference type="Proteomes" id="UP000000547">
    <property type="component" value="Chromosome"/>
</dbReference>
<gene>
    <name evidence="1" type="ordered locus">CPS_3491</name>
</gene>
<evidence type="ECO:0000313" key="1">
    <source>
        <dbReference type="EMBL" id="AAZ25613.1"/>
    </source>
</evidence>
<sequence>MAKTPHYDLETKNKWPNLLSNNTNYIWLFQADNQIFLCFHHAKSYSVFE</sequence>
<dbReference type="AlphaFoldDB" id="Q47YF5"/>
<name>Q47YF5_COLP3</name>
<dbReference type="HOGENOM" id="CLU_3134481_0_0_6"/>
<organism evidence="1 2">
    <name type="scientific">Colwellia psychrerythraea (strain 34H / ATCC BAA-681)</name>
    <name type="common">Vibrio psychroerythus</name>
    <dbReference type="NCBI Taxonomy" id="167879"/>
    <lineage>
        <taxon>Bacteria</taxon>
        <taxon>Pseudomonadati</taxon>
        <taxon>Pseudomonadota</taxon>
        <taxon>Gammaproteobacteria</taxon>
        <taxon>Alteromonadales</taxon>
        <taxon>Colwelliaceae</taxon>
        <taxon>Colwellia</taxon>
    </lineage>
</organism>
<evidence type="ECO:0000313" key="2">
    <source>
        <dbReference type="Proteomes" id="UP000000547"/>
    </source>
</evidence>